<dbReference type="GO" id="GO:0051301">
    <property type="term" value="P:cell division"/>
    <property type="evidence" value="ECO:0007669"/>
    <property type="project" value="UniProtKB-KW"/>
</dbReference>
<dbReference type="GO" id="GO:0005975">
    <property type="term" value="P:carbohydrate metabolic process"/>
    <property type="evidence" value="ECO:0007669"/>
    <property type="project" value="InterPro"/>
</dbReference>
<keyword evidence="5 10" id="KW-0133">Cell shape</keyword>
<comment type="pathway">
    <text evidence="10">Cell wall biogenesis; peptidoglycan biosynthesis.</text>
</comment>
<keyword evidence="8 10" id="KW-0131">Cell cycle</keyword>
<evidence type="ECO:0000256" key="7">
    <source>
        <dbReference type="ARBA" id="ARBA00023136"/>
    </source>
</evidence>
<dbReference type="NCBIfam" id="TIGR01133">
    <property type="entry name" value="murG"/>
    <property type="match status" value="1"/>
</dbReference>
<dbReference type="InterPro" id="IPR007235">
    <property type="entry name" value="Glyco_trans_28_C"/>
</dbReference>
<comment type="function">
    <text evidence="10">Cell wall formation. Catalyzes the transfer of a GlcNAc subunit on undecaprenyl-pyrophosphoryl-MurNAc-pentapeptide (lipid intermediate I) to form undecaprenyl-pyrophosphoryl-MurNAc-(pentapeptide)GlcNAc (lipid intermediate II).</text>
</comment>
<dbReference type="Pfam" id="PF04101">
    <property type="entry name" value="Glyco_tran_28_C"/>
    <property type="match status" value="1"/>
</dbReference>
<dbReference type="InterPro" id="IPR006009">
    <property type="entry name" value="GlcNAc_MurG"/>
</dbReference>
<reference evidence="13" key="1">
    <citation type="submission" date="2020-10" db="EMBL/GenBank/DDBJ databases">
        <authorList>
            <person name="Gilroy R."/>
        </authorList>
    </citation>
    <scope>NUCLEOTIDE SEQUENCE</scope>
    <source>
        <strain evidence="13">CHK195-26880</strain>
    </source>
</reference>
<dbReference type="EC" id="2.4.1.227" evidence="10"/>
<comment type="catalytic activity">
    <reaction evidence="10">
        <text>di-trans,octa-cis-undecaprenyl diphospho-N-acetyl-alpha-D-muramoyl-L-alanyl-D-glutamyl-meso-2,6-diaminopimeloyl-D-alanyl-D-alanine + UDP-N-acetyl-alpha-D-glucosamine = di-trans,octa-cis-undecaprenyl diphospho-[N-acetyl-alpha-D-glucosaminyl-(1-&gt;4)]-N-acetyl-alpha-D-muramoyl-L-alanyl-D-glutamyl-meso-2,6-diaminopimeloyl-D-alanyl-D-alanine + UDP + H(+)</text>
        <dbReference type="Rhea" id="RHEA:31227"/>
        <dbReference type="ChEBI" id="CHEBI:15378"/>
        <dbReference type="ChEBI" id="CHEBI:57705"/>
        <dbReference type="ChEBI" id="CHEBI:58223"/>
        <dbReference type="ChEBI" id="CHEBI:61387"/>
        <dbReference type="ChEBI" id="CHEBI:61388"/>
        <dbReference type="EC" id="2.4.1.227"/>
    </reaction>
</comment>
<evidence type="ECO:0000256" key="10">
    <source>
        <dbReference type="HAMAP-Rule" id="MF_00033"/>
    </source>
</evidence>
<feature type="binding site" evidence="10">
    <location>
        <position position="124"/>
    </location>
    <ligand>
        <name>UDP-N-acetyl-alpha-D-glucosamine</name>
        <dbReference type="ChEBI" id="CHEBI:57705"/>
    </ligand>
</feature>
<name>A0A9D1GCF9_9FIRM</name>
<gene>
    <name evidence="10 13" type="primary">murG</name>
    <name evidence="13" type="ORF">IAB59_05890</name>
</gene>
<dbReference type="Pfam" id="PF03033">
    <property type="entry name" value="Glyco_transf_28"/>
    <property type="match status" value="1"/>
</dbReference>
<dbReference type="GO" id="GO:0005886">
    <property type="term" value="C:plasma membrane"/>
    <property type="evidence" value="ECO:0007669"/>
    <property type="project" value="UniProtKB-SubCell"/>
</dbReference>
<proteinExistence type="inferred from homology"/>
<feature type="binding site" evidence="10">
    <location>
        <begin position="10"/>
        <end position="12"/>
    </location>
    <ligand>
        <name>UDP-N-acetyl-alpha-D-glucosamine</name>
        <dbReference type="ChEBI" id="CHEBI:57705"/>
    </ligand>
</feature>
<comment type="caution">
    <text evidence="10">Lacks conserved residue(s) required for the propagation of feature annotation.</text>
</comment>
<keyword evidence="4 10" id="KW-0808">Transferase</keyword>
<evidence type="ECO:0000259" key="11">
    <source>
        <dbReference type="Pfam" id="PF03033"/>
    </source>
</evidence>
<dbReference type="PANTHER" id="PTHR21015">
    <property type="entry name" value="UDP-N-ACETYLGLUCOSAMINE--N-ACETYLMURAMYL-(PENTAPEPTIDE) PYROPHOSPHORYL-UNDECAPRENOL N-ACETYLGLUCOSAMINE TRANSFERASE 1"/>
    <property type="match status" value="1"/>
</dbReference>
<dbReference type="GO" id="GO:0071555">
    <property type="term" value="P:cell wall organization"/>
    <property type="evidence" value="ECO:0007669"/>
    <property type="project" value="UniProtKB-KW"/>
</dbReference>
<keyword evidence="7 10" id="KW-0472">Membrane</keyword>
<evidence type="ECO:0000256" key="1">
    <source>
        <dbReference type="ARBA" id="ARBA00022475"/>
    </source>
</evidence>
<keyword evidence="3 10" id="KW-0328">Glycosyltransferase</keyword>
<evidence type="ECO:0000256" key="5">
    <source>
        <dbReference type="ARBA" id="ARBA00022960"/>
    </source>
</evidence>
<evidence type="ECO:0000256" key="4">
    <source>
        <dbReference type="ARBA" id="ARBA00022679"/>
    </source>
</evidence>
<feature type="domain" description="Glycosyltransferase family 28 N-terminal" evidence="11">
    <location>
        <begin position="3"/>
        <end position="142"/>
    </location>
</feature>
<keyword evidence="1 10" id="KW-1003">Cell membrane</keyword>
<evidence type="ECO:0000256" key="6">
    <source>
        <dbReference type="ARBA" id="ARBA00022984"/>
    </source>
</evidence>
<organism evidence="13 14">
    <name type="scientific">Candidatus Onthousia faecipullorum</name>
    <dbReference type="NCBI Taxonomy" id="2840887"/>
    <lineage>
        <taxon>Bacteria</taxon>
        <taxon>Bacillati</taxon>
        <taxon>Bacillota</taxon>
        <taxon>Bacilli</taxon>
        <taxon>Candidatus Onthousia</taxon>
    </lineage>
</organism>
<sequence length="360" mass="40341">MKVVITAGGTGGHIFPALALISKLKEKDKDVEILYIGTTDRMEKDIIPNMGIPYVGIEMKGLDRSHIFKNIEVMKTYFRACKTAKSELIKFKPDVVIGFGGYISAPVIYSASKLKIKTLIHEQNSIPGVSNKFLARYVDKVLVSFKESIKDFPKDKTVYTGNPRSEQIKDIEKVSKTTLGFKKDKALVIIVMGSLGSLTMTKKLKEVLPLFKNKNYQVLLITGKNYYDEYKDIKLSSNVKIIPFYDNLIGLMKDTDLIVTRSGASTIAEITSIGLPAIMVPSPYVTNNHQYVNAKSLEDDGACIILEEKYFNSNSLVNLLDKTINDKEKLNTMSKAMLKRGVLNSASRIYEEIIKLVRDE</sequence>
<dbReference type="PANTHER" id="PTHR21015:SF22">
    <property type="entry name" value="GLYCOSYLTRANSFERASE"/>
    <property type="match status" value="1"/>
</dbReference>
<keyword evidence="2 10" id="KW-0132">Cell division</keyword>
<comment type="caution">
    <text evidence="13">The sequence shown here is derived from an EMBL/GenBank/DDBJ whole genome shotgun (WGS) entry which is preliminary data.</text>
</comment>
<evidence type="ECO:0000259" key="12">
    <source>
        <dbReference type="Pfam" id="PF04101"/>
    </source>
</evidence>
<dbReference type="Proteomes" id="UP000886833">
    <property type="component" value="Unassembled WGS sequence"/>
</dbReference>
<dbReference type="GO" id="GO:0008360">
    <property type="term" value="P:regulation of cell shape"/>
    <property type="evidence" value="ECO:0007669"/>
    <property type="project" value="UniProtKB-KW"/>
</dbReference>
<dbReference type="SUPFAM" id="SSF53756">
    <property type="entry name" value="UDP-Glycosyltransferase/glycogen phosphorylase"/>
    <property type="match status" value="1"/>
</dbReference>
<dbReference type="AlphaFoldDB" id="A0A9D1GCF9"/>
<evidence type="ECO:0000256" key="3">
    <source>
        <dbReference type="ARBA" id="ARBA00022676"/>
    </source>
</evidence>
<evidence type="ECO:0000313" key="13">
    <source>
        <dbReference type="EMBL" id="HIT37987.1"/>
    </source>
</evidence>
<keyword evidence="9 10" id="KW-0961">Cell wall biogenesis/degradation</keyword>
<feature type="binding site" evidence="10">
    <location>
        <position position="290"/>
    </location>
    <ligand>
        <name>UDP-N-acetyl-alpha-D-glucosamine</name>
        <dbReference type="ChEBI" id="CHEBI:57705"/>
    </ligand>
</feature>
<accession>A0A9D1GCF9</accession>
<evidence type="ECO:0000256" key="8">
    <source>
        <dbReference type="ARBA" id="ARBA00023306"/>
    </source>
</evidence>
<feature type="domain" description="Glycosyl transferase family 28 C-terminal" evidence="12">
    <location>
        <begin position="188"/>
        <end position="341"/>
    </location>
</feature>
<evidence type="ECO:0000313" key="14">
    <source>
        <dbReference type="Proteomes" id="UP000886833"/>
    </source>
</evidence>
<evidence type="ECO:0000256" key="2">
    <source>
        <dbReference type="ARBA" id="ARBA00022618"/>
    </source>
</evidence>
<dbReference type="InterPro" id="IPR004276">
    <property type="entry name" value="GlycoTrans_28_N"/>
</dbReference>
<feature type="binding site" evidence="10">
    <location>
        <position position="194"/>
    </location>
    <ligand>
        <name>UDP-N-acetyl-alpha-D-glucosamine</name>
        <dbReference type="ChEBI" id="CHEBI:57705"/>
    </ligand>
</feature>
<protein>
    <recommendedName>
        <fullName evidence="10">UDP-N-acetylglucosamine--N-acetylmuramyl-(pentapeptide) pyrophosphoryl-undecaprenol N-acetylglucosamine transferase</fullName>
        <ecNumber evidence="10">2.4.1.227</ecNumber>
    </recommendedName>
    <alternativeName>
        <fullName evidence="10">Undecaprenyl-PP-MurNAc-pentapeptide-UDPGlcNAc GlcNAc transferase</fullName>
    </alternativeName>
</protein>
<dbReference type="CDD" id="cd03785">
    <property type="entry name" value="GT28_MurG"/>
    <property type="match status" value="1"/>
</dbReference>
<keyword evidence="6 10" id="KW-0573">Peptidoglycan synthesis</keyword>
<dbReference type="Gene3D" id="3.40.50.2000">
    <property type="entry name" value="Glycogen Phosphorylase B"/>
    <property type="match status" value="2"/>
</dbReference>
<dbReference type="HAMAP" id="MF_00033">
    <property type="entry name" value="MurG"/>
    <property type="match status" value="1"/>
</dbReference>
<dbReference type="EMBL" id="DVKQ01000075">
    <property type="protein sequence ID" value="HIT37987.1"/>
    <property type="molecule type" value="Genomic_DNA"/>
</dbReference>
<comment type="subcellular location">
    <subcellularLocation>
        <location evidence="10">Cell membrane</location>
        <topology evidence="10">Peripheral membrane protein</topology>
        <orientation evidence="10">Cytoplasmic side</orientation>
    </subcellularLocation>
</comment>
<dbReference type="GO" id="GO:0050511">
    <property type="term" value="F:undecaprenyldiphospho-muramoylpentapeptide beta-N-acetylglucosaminyltransferase activity"/>
    <property type="evidence" value="ECO:0007669"/>
    <property type="project" value="UniProtKB-UniRule"/>
</dbReference>
<reference evidence="13" key="2">
    <citation type="journal article" date="2021" name="PeerJ">
        <title>Extensive microbial diversity within the chicken gut microbiome revealed by metagenomics and culture.</title>
        <authorList>
            <person name="Gilroy R."/>
            <person name="Ravi A."/>
            <person name="Getino M."/>
            <person name="Pursley I."/>
            <person name="Horton D.L."/>
            <person name="Alikhan N.F."/>
            <person name="Baker D."/>
            <person name="Gharbi K."/>
            <person name="Hall N."/>
            <person name="Watson M."/>
            <person name="Adriaenssens E.M."/>
            <person name="Foster-Nyarko E."/>
            <person name="Jarju S."/>
            <person name="Secka A."/>
            <person name="Antonio M."/>
            <person name="Oren A."/>
            <person name="Chaudhuri R.R."/>
            <person name="La Ragione R."/>
            <person name="Hildebrand F."/>
            <person name="Pallen M.J."/>
        </authorList>
    </citation>
    <scope>NUCLEOTIDE SEQUENCE</scope>
    <source>
        <strain evidence="13">CHK195-26880</strain>
    </source>
</reference>
<comment type="similarity">
    <text evidence="10">Belongs to the glycosyltransferase 28 family. MurG subfamily.</text>
</comment>
<evidence type="ECO:0000256" key="9">
    <source>
        <dbReference type="ARBA" id="ARBA00023316"/>
    </source>
</evidence>
<dbReference type="GO" id="GO:0009252">
    <property type="term" value="P:peptidoglycan biosynthetic process"/>
    <property type="evidence" value="ECO:0007669"/>
    <property type="project" value="UniProtKB-UniRule"/>
</dbReference>